<dbReference type="EMBL" id="CP034463">
    <property type="protein sequence ID" value="AZP15090.1"/>
    <property type="molecule type" value="Genomic_DNA"/>
</dbReference>
<gene>
    <name evidence="1" type="ORF">EJC51_02445</name>
</gene>
<evidence type="ECO:0000313" key="1">
    <source>
        <dbReference type="EMBL" id="AZP15090.1"/>
    </source>
</evidence>
<sequence length="166" mass="17483">MVIVVLDDPADPSGDLALVPPQRPRIEARPSDGCRDSYERGVLLGERYHHLPDTTLRGIGPRPGNILHACHKAGFTPTPRYVPADNAARLALAPAGLATALVLRTAIDPAVSGIRTTPIQDRSILRLLFAATRHTETANPTTTAVISALPTATRPGEGGAAHLQSA</sequence>
<evidence type="ECO:0000313" key="2">
    <source>
        <dbReference type="Proteomes" id="UP000280197"/>
    </source>
</evidence>
<organism evidence="1 2">
    <name type="scientific">Streptomyces aquilus</name>
    <dbReference type="NCBI Taxonomy" id="2548456"/>
    <lineage>
        <taxon>Bacteria</taxon>
        <taxon>Bacillati</taxon>
        <taxon>Actinomycetota</taxon>
        <taxon>Actinomycetes</taxon>
        <taxon>Kitasatosporales</taxon>
        <taxon>Streptomycetaceae</taxon>
        <taxon>Streptomyces</taxon>
    </lineage>
</organism>
<dbReference type="Proteomes" id="UP000280197">
    <property type="component" value="Chromosome"/>
</dbReference>
<dbReference type="Gene3D" id="3.40.190.10">
    <property type="entry name" value="Periplasmic binding protein-like II"/>
    <property type="match status" value="2"/>
</dbReference>
<dbReference type="SUPFAM" id="SSF53850">
    <property type="entry name" value="Periplasmic binding protein-like II"/>
    <property type="match status" value="1"/>
</dbReference>
<dbReference type="KEGG" id="saqu:EJC51_02445"/>
<keyword evidence="2" id="KW-1185">Reference proteome</keyword>
<dbReference type="AlphaFoldDB" id="A0A3S9HSH7"/>
<proteinExistence type="predicted"/>
<accession>A0A3S9HSH7</accession>
<reference evidence="1 2" key="1">
    <citation type="submission" date="2018-12" db="EMBL/GenBank/DDBJ databases">
        <authorList>
            <person name="Li K."/>
        </authorList>
    </citation>
    <scope>NUCLEOTIDE SEQUENCE [LARGE SCALE GENOMIC DNA]</scope>
    <source>
        <strain evidence="2">CR22</strain>
    </source>
</reference>
<name>A0A3S9HSH7_9ACTN</name>
<protein>
    <submittedName>
        <fullName evidence="1">Uncharacterized protein</fullName>
    </submittedName>
</protein>